<evidence type="ECO:0000256" key="1">
    <source>
        <dbReference type="SAM" id="MobiDB-lite"/>
    </source>
</evidence>
<comment type="caution">
    <text evidence="2">The sequence shown here is derived from an EMBL/GenBank/DDBJ whole genome shotgun (WGS) entry which is preliminary data.</text>
</comment>
<reference evidence="2 3" key="1">
    <citation type="journal article" date="2017" name="Mol. Biol. Evol.">
        <title>The 4-celled Tetrabaena socialis nuclear genome reveals the essential components for genetic control of cell number at the origin of multicellularity in the volvocine lineage.</title>
        <authorList>
            <person name="Featherston J."/>
            <person name="Arakaki Y."/>
            <person name="Hanschen E.R."/>
            <person name="Ferris P.J."/>
            <person name="Michod R.E."/>
            <person name="Olson B.J.S.C."/>
            <person name="Nozaki H."/>
            <person name="Durand P.M."/>
        </authorList>
    </citation>
    <scope>NUCLEOTIDE SEQUENCE [LARGE SCALE GENOMIC DNA]</scope>
    <source>
        <strain evidence="2 3">NIES-571</strain>
    </source>
</reference>
<feature type="compositionally biased region" description="Low complexity" evidence="1">
    <location>
        <begin position="218"/>
        <end position="254"/>
    </location>
</feature>
<accession>A0A2J7ZH82</accession>
<dbReference type="Proteomes" id="UP000236333">
    <property type="component" value="Unassembled WGS sequence"/>
</dbReference>
<keyword evidence="3" id="KW-1185">Reference proteome</keyword>
<organism evidence="2 3">
    <name type="scientific">Tetrabaena socialis</name>
    <dbReference type="NCBI Taxonomy" id="47790"/>
    <lineage>
        <taxon>Eukaryota</taxon>
        <taxon>Viridiplantae</taxon>
        <taxon>Chlorophyta</taxon>
        <taxon>core chlorophytes</taxon>
        <taxon>Chlorophyceae</taxon>
        <taxon>CS clade</taxon>
        <taxon>Chlamydomonadales</taxon>
        <taxon>Tetrabaenaceae</taxon>
        <taxon>Tetrabaena</taxon>
    </lineage>
</organism>
<feature type="region of interest" description="Disordered" evidence="1">
    <location>
        <begin position="199"/>
        <end position="286"/>
    </location>
</feature>
<sequence length="579" mass="61762">MFYYPSGGIALKGHHGKLAALRDQCTNTNLMTASAACRLGLTVIKASTRLTSSSQPDSGMLGEVDTQGIKVTLLPGTPHAVDLPLTQTLVVTDSPLFDYLVGNEQMRSVADYVTQYPTARLHFKPNIVEAPGHTLAMPMTKGPESNSALAARHVTFCASTCDASAAEQPNSASASAASFAGSDYSAKSKETFLQALRQPRADNNTVPEPFNNKAPCINPSAAASAAPSSNAAAPGQSSDPSAAFPAAPFSNSAAPGPPNDTAVLPRPAIKQQPSGAVHSKPVEQQTTSLWQRLVRWRLPRKPRSTRRQHTKLARIKWKAGSFFSNMRWKAKRAAKAIFSPLASAALVCTSAVESSLKITTEVTYERGERQEKHAGKRKKHEPHTSVPRHACKGRSWTGLLTFALTLFLLSSFSIHVGATHAQNTGVNGVTLTSKLLASGGLLCSSTAGPVPRTAVPGLPNWLPPPASFPATLASVDSFSFDGTTAVSAYKYEDGGWVWGNSLHLSVEQQASLQAVVRQRKHSAFVYSMEELPGCCGDQGHFRRNLNTSLPIVQPPRRYSPTEKQVILESPSPSPSPSPS</sequence>
<proteinExistence type="predicted"/>
<dbReference type="EMBL" id="PGGS01002437">
    <property type="protein sequence ID" value="PNG99631.1"/>
    <property type="molecule type" value="Genomic_DNA"/>
</dbReference>
<protein>
    <submittedName>
        <fullName evidence="2">Uncharacterized protein</fullName>
    </submittedName>
</protein>
<feature type="non-terminal residue" evidence="2">
    <location>
        <position position="579"/>
    </location>
</feature>
<dbReference type="AlphaFoldDB" id="A0A2J7ZH82"/>
<feature type="region of interest" description="Disordered" evidence="1">
    <location>
        <begin position="551"/>
        <end position="579"/>
    </location>
</feature>
<gene>
    <name evidence="2" type="ORF">TSOC_014587</name>
</gene>
<evidence type="ECO:0000313" key="2">
    <source>
        <dbReference type="EMBL" id="PNG99631.1"/>
    </source>
</evidence>
<evidence type="ECO:0000313" key="3">
    <source>
        <dbReference type="Proteomes" id="UP000236333"/>
    </source>
</evidence>
<name>A0A2J7ZH82_9CHLO</name>
<feature type="region of interest" description="Disordered" evidence="1">
    <location>
        <begin position="366"/>
        <end position="388"/>
    </location>
</feature>